<evidence type="ECO:0000259" key="1">
    <source>
        <dbReference type="PROSITE" id="PS51339"/>
    </source>
</evidence>
<proteinExistence type="predicted"/>
<dbReference type="GO" id="GO:0004438">
    <property type="term" value="F:phosphatidylinositol-3-phosphate phosphatase activity"/>
    <property type="evidence" value="ECO:0007669"/>
    <property type="project" value="TreeGrafter"/>
</dbReference>
<dbReference type="PROSITE" id="PS51339">
    <property type="entry name" value="PPASE_MYOTUBULARIN"/>
    <property type="match status" value="1"/>
</dbReference>
<gene>
    <name evidence="2" type="ORF">FPE_LOCUS7224</name>
</gene>
<dbReference type="InterPro" id="IPR029021">
    <property type="entry name" value="Prot-tyrosine_phosphatase-like"/>
</dbReference>
<evidence type="ECO:0000313" key="3">
    <source>
        <dbReference type="Proteomes" id="UP000834106"/>
    </source>
</evidence>
<name>A0AAD1YYX7_9LAMI</name>
<dbReference type="SUPFAM" id="SSF52799">
    <property type="entry name" value="(Phosphotyrosine protein) phosphatases II"/>
    <property type="match status" value="1"/>
</dbReference>
<dbReference type="Proteomes" id="UP000834106">
    <property type="component" value="Chromosome 4"/>
</dbReference>
<dbReference type="InterPro" id="IPR030564">
    <property type="entry name" value="Myotubularin"/>
</dbReference>
<dbReference type="GO" id="GO:0106018">
    <property type="term" value="F:phosphatidylinositol-3,5-bisphosphate phosphatase activity"/>
    <property type="evidence" value="ECO:0007669"/>
    <property type="project" value="TreeGrafter"/>
</dbReference>
<accession>A0AAD1YYX7</accession>
<dbReference type="AlphaFoldDB" id="A0AAD1YYX7"/>
<dbReference type="EMBL" id="OU503039">
    <property type="protein sequence ID" value="CAI9759794.1"/>
    <property type="molecule type" value="Genomic_DNA"/>
</dbReference>
<dbReference type="GO" id="GO:0046856">
    <property type="term" value="P:phosphatidylinositol dephosphorylation"/>
    <property type="evidence" value="ECO:0007669"/>
    <property type="project" value="TreeGrafter"/>
</dbReference>
<dbReference type="PANTHER" id="PTHR10807">
    <property type="entry name" value="MYOTUBULARIN-RELATED"/>
    <property type="match status" value="1"/>
</dbReference>
<reference evidence="2" key="1">
    <citation type="submission" date="2023-05" db="EMBL/GenBank/DDBJ databases">
        <authorList>
            <person name="Huff M."/>
        </authorList>
    </citation>
    <scope>NUCLEOTIDE SEQUENCE</scope>
</reference>
<keyword evidence="3" id="KW-1185">Reference proteome</keyword>
<evidence type="ECO:0000313" key="2">
    <source>
        <dbReference type="EMBL" id="CAI9759794.1"/>
    </source>
</evidence>
<sequence length="164" mass="18618">MMFYSNSQIFLVNDGWDRKTQLVSLASLPLDPYYRTIKGFQERLKQSVGTWLKISPSCRRHKEEQRLKLKVPFSEDGECVGIENDITGIPQKSTYPASDKESSVYLQHENKSDLSVSGSVLDNDVPINLITHVCESLCPLRTRYGGCRWPDAECAKNLEMSLLS</sequence>
<dbReference type="PANTHER" id="PTHR10807:SF8">
    <property type="entry name" value="PHOSPHATIDYLINOSITOL-3-PHOSPHATE PHOSPHATASE"/>
    <property type="match status" value="1"/>
</dbReference>
<protein>
    <recommendedName>
        <fullName evidence="1">Myotubularin phosphatase domain-containing protein</fullName>
    </recommendedName>
</protein>
<dbReference type="Pfam" id="PF06602">
    <property type="entry name" value="Myotub-related"/>
    <property type="match status" value="1"/>
</dbReference>
<dbReference type="GO" id="GO:0005737">
    <property type="term" value="C:cytoplasm"/>
    <property type="evidence" value="ECO:0007669"/>
    <property type="project" value="TreeGrafter"/>
</dbReference>
<feature type="domain" description="Myotubularin phosphatase" evidence="1">
    <location>
        <begin position="1"/>
        <end position="41"/>
    </location>
</feature>
<organism evidence="2 3">
    <name type="scientific">Fraxinus pennsylvanica</name>
    <dbReference type="NCBI Taxonomy" id="56036"/>
    <lineage>
        <taxon>Eukaryota</taxon>
        <taxon>Viridiplantae</taxon>
        <taxon>Streptophyta</taxon>
        <taxon>Embryophyta</taxon>
        <taxon>Tracheophyta</taxon>
        <taxon>Spermatophyta</taxon>
        <taxon>Magnoliopsida</taxon>
        <taxon>eudicotyledons</taxon>
        <taxon>Gunneridae</taxon>
        <taxon>Pentapetalae</taxon>
        <taxon>asterids</taxon>
        <taxon>lamiids</taxon>
        <taxon>Lamiales</taxon>
        <taxon>Oleaceae</taxon>
        <taxon>Oleeae</taxon>
        <taxon>Fraxinus</taxon>
    </lineage>
</organism>
<dbReference type="InterPro" id="IPR010569">
    <property type="entry name" value="Myotubularin-like_Pase_dom"/>
</dbReference>